<dbReference type="EMBL" id="SHKL01000001">
    <property type="protein sequence ID" value="RZT89139.1"/>
    <property type="molecule type" value="Genomic_DNA"/>
</dbReference>
<accession>A0A4Q7V8K9</accession>
<organism evidence="1 2">
    <name type="scientific">Pseudonocardia sediminis</name>
    <dbReference type="NCBI Taxonomy" id="1397368"/>
    <lineage>
        <taxon>Bacteria</taxon>
        <taxon>Bacillati</taxon>
        <taxon>Actinomycetota</taxon>
        <taxon>Actinomycetes</taxon>
        <taxon>Pseudonocardiales</taxon>
        <taxon>Pseudonocardiaceae</taxon>
        <taxon>Pseudonocardia</taxon>
    </lineage>
</organism>
<gene>
    <name evidence="1" type="ORF">EV383_6098</name>
</gene>
<keyword evidence="2" id="KW-1185">Reference proteome</keyword>
<sequence>MASAALVVVTVLAAVAVLALKPAFLFGEAVAQAPVSSGSSPFLTTAPAGATPTAAAPATSFPTASSATDRLTEQADLDRAAVESVTGWWVPQLSSKRSGTVDGGISYDSDRILSHYQGLAVQYPGAALLWSGDWPVFKGSDYWVVVVAQPFSTAAEANAWCDAQGFGADDCLAKKLSHSGGPQGTTVPRS</sequence>
<dbReference type="AlphaFoldDB" id="A0A4Q7V8K9"/>
<comment type="caution">
    <text evidence="1">The sequence shown here is derived from an EMBL/GenBank/DDBJ whole genome shotgun (WGS) entry which is preliminary data.</text>
</comment>
<reference evidence="1 2" key="1">
    <citation type="submission" date="2019-02" db="EMBL/GenBank/DDBJ databases">
        <title>Sequencing the genomes of 1000 actinobacteria strains.</title>
        <authorList>
            <person name="Klenk H.-P."/>
        </authorList>
    </citation>
    <scope>NUCLEOTIDE SEQUENCE [LARGE SCALE GENOMIC DNA]</scope>
    <source>
        <strain evidence="1 2">DSM 45779</strain>
    </source>
</reference>
<proteinExistence type="predicted"/>
<protein>
    <submittedName>
        <fullName evidence="1">Uncharacterized protein</fullName>
    </submittedName>
</protein>
<evidence type="ECO:0000313" key="2">
    <source>
        <dbReference type="Proteomes" id="UP000291591"/>
    </source>
</evidence>
<name>A0A4Q7V8K9_PSEST</name>
<dbReference type="Proteomes" id="UP000291591">
    <property type="component" value="Unassembled WGS sequence"/>
</dbReference>
<evidence type="ECO:0000313" key="1">
    <source>
        <dbReference type="EMBL" id="RZT89139.1"/>
    </source>
</evidence>